<keyword evidence="3" id="KW-1185">Reference proteome</keyword>
<accession>A0A369AMY3</accession>
<evidence type="ECO:0000313" key="3">
    <source>
        <dbReference type="Proteomes" id="UP000252174"/>
    </source>
</evidence>
<evidence type="ECO:0000256" key="1">
    <source>
        <dbReference type="SAM" id="MobiDB-lite"/>
    </source>
</evidence>
<feature type="region of interest" description="Disordered" evidence="1">
    <location>
        <begin position="49"/>
        <end position="71"/>
    </location>
</feature>
<proteinExistence type="predicted"/>
<dbReference type="Pfam" id="PF10116">
    <property type="entry name" value="Host_attach"/>
    <property type="match status" value="1"/>
</dbReference>
<dbReference type="EMBL" id="QPJU01000002">
    <property type="protein sequence ID" value="RCX10740.1"/>
    <property type="molecule type" value="Genomic_DNA"/>
</dbReference>
<protein>
    <submittedName>
        <fullName evidence="2">Protein required for attachment to host cells</fullName>
    </submittedName>
</protein>
<dbReference type="Proteomes" id="UP000252174">
    <property type="component" value="Unassembled WGS sequence"/>
</dbReference>
<organism evidence="2 3">
    <name type="scientific">Extensimonas vulgaris</name>
    <dbReference type="NCBI Taxonomy" id="1031594"/>
    <lineage>
        <taxon>Bacteria</taxon>
        <taxon>Pseudomonadati</taxon>
        <taxon>Pseudomonadota</taxon>
        <taxon>Betaproteobacteria</taxon>
        <taxon>Burkholderiales</taxon>
        <taxon>Comamonadaceae</taxon>
        <taxon>Extensimonas</taxon>
    </lineage>
</organism>
<comment type="caution">
    <text evidence="2">The sequence shown here is derived from an EMBL/GenBank/DDBJ whole genome shotgun (WGS) entry which is preliminary data.</text>
</comment>
<dbReference type="RefSeq" id="WP_114482334.1">
    <property type="nucleotide sequence ID" value="NZ_QPJU01000002.1"/>
</dbReference>
<dbReference type="AlphaFoldDB" id="A0A369AMY3"/>
<dbReference type="InterPro" id="IPR019291">
    <property type="entry name" value="Host_attachment_protein"/>
</dbReference>
<sequence>MKPDRILIANATHARYLARESNGTLQLLETFEHPESRRKVSELVHDKMGREASDRSYGGAAYQPPTDPKRKEHLRFAQELSDYLEREALEGRCHALAIFASDPFLGELKAELGEAARRVLILARDLDLTGFELPELQQRVKQELLPPER</sequence>
<gene>
    <name evidence="2" type="ORF">DFR45_102141</name>
</gene>
<reference evidence="2 3" key="1">
    <citation type="submission" date="2018-07" db="EMBL/GenBank/DDBJ databases">
        <title>Genomic Encyclopedia of Type Strains, Phase IV (KMG-IV): sequencing the most valuable type-strain genomes for metagenomic binning, comparative biology and taxonomic classification.</title>
        <authorList>
            <person name="Goeker M."/>
        </authorList>
    </citation>
    <scope>NUCLEOTIDE SEQUENCE [LARGE SCALE GENOMIC DNA]</scope>
    <source>
        <strain evidence="2 3">DSM 100911</strain>
    </source>
</reference>
<evidence type="ECO:0000313" key="2">
    <source>
        <dbReference type="EMBL" id="RCX10740.1"/>
    </source>
</evidence>
<dbReference type="OrthoDB" id="329419at2"/>
<name>A0A369AMY3_9BURK</name>